<reference evidence="1 2" key="1">
    <citation type="journal article" date="2018" name="Int. J. Syst. Evol. Microbiol.">
        <title>Methylomusa anaerophila gen. nov., sp. nov., an anaerobic methanol-utilizing bacterium isolated from a microbial fuel cell.</title>
        <authorList>
            <person name="Amano N."/>
            <person name="Yamamuro A."/>
            <person name="Miyahara M."/>
            <person name="Kouzuma A."/>
            <person name="Abe T."/>
            <person name="Watanabe K."/>
        </authorList>
    </citation>
    <scope>NUCLEOTIDE SEQUENCE [LARGE SCALE GENOMIC DNA]</scope>
    <source>
        <strain evidence="1 2">MMFC1</strain>
    </source>
</reference>
<dbReference type="AlphaFoldDB" id="A0A348AMS4"/>
<dbReference type="EMBL" id="AP018449">
    <property type="protein sequence ID" value="BBB92372.1"/>
    <property type="molecule type" value="Genomic_DNA"/>
</dbReference>
<organism evidence="1 2">
    <name type="scientific">Methylomusa anaerophila</name>
    <dbReference type="NCBI Taxonomy" id="1930071"/>
    <lineage>
        <taxon>Bacteria</taxon>
        <taxon>Bacillati</taxon>
        <taxon>Bacillota</taxon>
        <taxon>Negativicutes</taxon>
        <taxon>Selenomonadales</taxon>
        <taxon>Sporomusaceae</taxon>
        <taxon>Methylomusa</taxon>
    </lineage>
</organism>
<proteinExistence type="predicted"/>
<evidence type="ECO:0000313" key="2">
    <source>
        <dbReference type="Proteomes" id="UP000276437"/>
    </source>
</evidence>
<gene>
    <name evidence="1" type="ORF">MAMMFC1_03065</name>
</gene>
<evidence type="ECO:0000313" key="1">
    <source>
        <dbReference type="EMBL" id="BBB92372.1"/>
    </source>
</evidence>
<dbReference type="Proteomes" id="UP000276437">
    <property type="component" value="Chromosome"/>
</dbReference>
<protein>
    <submittedName>
        <fullName evidence="1">Uncharacterized protein</fullName>
    </submittedName>
</protein>
<dbReference type="KEGG" id="mana:MAMMFC1_03065"/>
<sequence length="34" mass="3727">MSNICIDKNKKIKKISKQSSFNAKVTRVTSGKGS</sequence>
<accession>A0A348AMS4</accession>
<name>A0A348AMS4_9FIRM</name>
<keyword evidence="2" id="KW-1185">Reference proteome</keyword>